<dbReference type="OrthoDB" id="10536208at2759"/>
<accession>A0A8X6QZY0</accession>
<keyword evidence="2" id="KW-1185">Reference proteome</keyword>
<gene>
    <name evidence="1" type="ORF">NPIL_672511</name>
</gene>
<reference evidence="1" key="1">
    <citation type="submission" date="2020-08" db="EMBL/GenBank/DDBJ databases">
        <title>Multicomponent nature underlies the extraordinary mechanical properties of spider dragline silk.</title>
        <authorList>
            <person name="Kono N."/>
            <person name="Nakamura H."/>
            <person name="Mori M."/>
            <person name="Yoshida Y."/>
            <person name="Ohtoshi R."/>
            <person name="Malay A.D."/>
            <person name="Moran D.A.P."/>
            <person name="Tomita M."/>
            <person name="Numata K."/>
            <person name="Arakawa K."/>
        </authorList>
    </citation>
    <scope>NUCLEOTIDE SEQUENCE</scope>
</reference>
<comment type="caution">
    <text evidence="1">The sequence shown here is derived from an EMBL/GenBank/DDBJ whole genome shotgun (WGS) entry which is preliminary data.</text>
</comment>
<dbReference type="AlphaFoldDB" id="A0A8X6QZY0"/>
<evidence type="ECO:0000313" key="1">
    <source>
        <dbReference type="EMBL" id="GFU39387.1"/>
    </source>
</evidence>
<dbReference type="Proteomes" id="UP000887013">
    <property type="component" value="Unassembled WGS sequence"/>
</dbReference>
<evidence type="ECO:0000313" key="2">
    <source>
        <dbReference type="Proteomes" id="UP000887013"/>
    </source>
</evidence>
<sequence length="143" mass="16437">MNCYSISTEVFPNEGEEFNFCVRPFPFGESIMCHRLENECHMHNLLFPSHLSHFHPLCRPVGATLWSFSRSNEHFVLWLPIDAAAPSDFLPSCAIDELLQGFIIGEGALLSAMENCRIYFQKMPTHTPFGVLNSDNRRDRLQF</sequence>
<dbReference type="EMBL" id="BMAW01084578">
    <property type="protein sequence ID" value="GFU39387.1"/>
    <property type="molecule type" value="Genomic_DNA"/>
</dbReference>
<organism evidence="1 2">
    <name type="scientific">Nephila pilipes</name>
    <name type="common">Giant wood spider</name>
    <name type="synonym">Nephila maculata</name>
    <dbReference type="NCBI Taxonomy" id="299642"/>
    <lineage>
        <taxon>Eukaryota</taxon>
        <taxon>Metazoa</taxon>
        <taxon>Ecdysozoa</taxon>
        <taxon>Arthropoda</taxon>
        <taxon>Chelicerata</taxon>
        <taxon>Arachnida</taxon>
        <taxon>Araneae</taxon>
        <taxon>Araneomorphae</taxon>
        <taxon>Entelegynae</taxon>
        <taxon>Araneoidea</taxon>
        <taxon>Nephilidae</taxon>
        <taxon>Nephila</taxon>
    </lineage>
</organism>
<proteinExistence type="predicted"/>
<name>A0A8X6QZY0_NEPPI</name>
<protein>
    <submittedName>
        <fullName evidence="1">Uncharacterized protein</fullName>
    </submittedName>
</protein>